<dbReference type="AlphaFoldDB" id="A0A317V371"/>
<evidence type="ECO:0000313" key="2">
    <source>
        <dbReference type="Proteomes" id="UP000246171"/>
    </source>
</evidence>
<evidence type="ECO:0000313" key="1">
    <source>
        <dbReference type="EMBL" id="PWY68714.1"/>
    </source>
</evidence>
<keyword evidence="2" id="KW-1185">Reference proteome</keyword>
<dbReference type="OrthoDB" id="2968825at2759"/>
<organism evidence="1 2">
    <name type="scientific">Aspergillus eucalypticola (strain CBS 122712 / IBT 29274)</name>
    <dbReference type="NCBI Taxonomy" id="1448314"/>
    <lineage>
        <taxon>Eukaryota</taxon>
        <taxon>Fungi</taxon>
        <taxon>Dikarya</taxon>
        <taxon>Ascomycota</taxon>
        <taxon>Pezizomycotina</taxon>
        <taxon>Eurotiomycetes</taxon>
        <taxon>Eurotiomycetidae</taxon>
        <taxon>Eurotiales</taxon>
        <taxon>Aspergillaceae</taxon>
        <taxon>Aspergillus</taxon>
        <taxon>Aspergillus subgen. Circumdati</taxon>
    </lineage>
</organism>
<comment type="caution">
    <text evidence="1">The sequence shown here is derived from an EMBL/GenBank/DDBJ whole genome shotgun (WGS) entry which is preliminary data.</text>
</comment>
<proteinExistence type="predicted"/>
<gene>
    <name evidence="1" type="ORF">BO83DRAFT_418642</name>
</gene>
<dbReference type="Proteomes" id="UP000246171">
    <property type="component" value="Unassembled WGS sequence"/>
</dbReference>
<dbReference type="EMBL" id="MSFU01000019">
    <property type="protein sequence ID" value="PWY68714.1"/>
    <property type="molecule type" value="Genomic_DNA"/>
</dbReference>
<reference evidence="1" key="1">
    <citation type="submission" date="2016-12" db="EMBL/GenBank/DDBJ databases">
        <title>The genomes of Aspergillus section Nigri reveals drivers in fungal speciation.</title>
        <authorList>
            <consortium name="DOE Joint Genome Institute"/>
            <person name="Vesth T.C."/>
            <person name="Nybo J."/>
            <person name="Theobald S."/>
            <person name="Brandl J."/>
            <person name="Frisvad J.C."/>
            <person name="Nielsen K.F."/>
            <person name="Lyhne E.K."/>
            <person name="Kogle M.E."/>
            <person name="Kuo A."/>
            <person name="Riley R."/>
            <person name="Clum A."/>
            <person name="Nolan M."/>
            <person name="Lipzen A."/>
            <person name="Salamov A."/>
            <person name="Henrissat B."/>
            <person name="Wiebenga A."/>
            <person name="De vries R.P."/>
            <person name="Grigoriev I.V."/>
            <person name="Mortensen U.H."/>
            <person name="Andersen M.R."/>
            <person name="Baker S.E."/>
        </authorList>
    </citation>
    <scope>NUCLEOTIDE SEQUENCE</scope>
    <source>
        <strain evidence="1">CBS 122712</strain>
    </source>
</reference>
<name>A0A317V371_ASPEC</name>
<sequence>MACRTLRFFYIAADGADKERAGLSLPNYPTCWLTIHSSNHPACTSLLATSANFTICVNPLMNSPSADDGVTIALTLTTTSSTLSLSSSHSLELFVCARIIQSTCPRRSVTIAADRSVFAGEGLKIGVFGPGAVSRQDPSRVINFGIIRPRYRDDFEGPSLSERGYRFLTIPADGTGIVVPYGISFDRLFKHSTLRPEDIIPGEEFEIKVNNNRCEVLWWCWGDVEGDLKGKNLHTWSQGGNYLCSFDERPSEEEIGEGNYVLGGDVDKFEVEDQTGSLTMKMIP</sequence>
<dbReference type="RefSeq" id="XP_025386087.1">
    <property type="nucleotide sequence ID" value="XM_025534828.1"/>
</dbReference>
<accession>A0A317V371</accession>
<protein>
    <submittedName>
        <fullName evidence="1">Uncharacterized protein</fullName>
    </submittedName>
</protein>
<dbReference type="GeneID" id="37056790"/>
<dbReference type="VEuPathDB" id="FungiDB:BO83DRAFT_418642"/>